<proteinExistence type="predicted"/>
<evidence type="ECO:0000256" key="1">
    <source>
        <dbReference type="SAM" id="MobiDB-lite"/>
    </source>
</evidence>
<protein>
    <submittedName>
        <fullName evidence="2">Uncharacterized protein</fullName>
    </submittedName>
</protein>
<dbReference type="EMBL" id="JBBPBN010000002">
    <property type="protein sequence ID" value="KAK9045434.1"/>
    <property type="molecule type" value="Genomic_DNA"/>
</dbReference>
<feature type="compositionally biased region" description="Basic and acidic residues" evidence="1">
    <location>
        <begin position="15"/>
        <end position="27"/>
    </location>
</feature>
<gene>
    <name evidence="2" type="ORF">V6N11_059314</name>
</gene>
<organism evidence="2 3">
    <name type="scientific">Hibiscus sabdariffa</name>
    <name type="common">roselle</name>
    <dbReference type="NCBI Taxonomy" id="183260"/>
    <lineage>
        <taxon>Eukaryota</taxon>
        <taxon>Viridiplantae</taxon>
        <taxon>Streptophyta</taxon>
        <taxon>Embryophyta</taxon>
        <taxon>Tracheophyta</taxon>
        <taxon>Spermatophyta</taxon>
        <taxon>Magnoliopsida</taxon>
        <taxon>eudicotyledons</taxon>
        <taxon>Gunneridae</taxon>
        <taxon>Pentapetalae</taxon>
        <taxon>rosids</taxon>
        <taxon>malvids</taxon>
        <taxon>Malvales</taxon>
        <taxon>Malvaceae</taxon>
        <taxon>Malvoideae</taxon>
        <taxon>Hibiscus</taxon>
    </lineage>
</organism>
<feature type="compositionally biased region" description="Polar residues" evidence="1">
    <location>
        <begin position="1"/>
        <end position="10"/>
    </location>
</feature>
<accession>A0ABR2U718</accession>
<sequence length="84" mass="9413">MRRSVLSTRRLTGKGRFDPQRTGESRPVDPTAHQAASTAHALLSPPMSALQFNSTHKALLSGRPKDVRRRKWALMADTRHVIKV</sequence>
<evidence type="ECO:0000313" key="2">
    <source>
        <dbReference type="EMBL" id="KAK9045434.1"/>
    </source>
</evidence>
<feature type="region of interest" description="Disordered" evidence="1">
    <location>
        <begin position="1"/>
        <end position="38"/>
    </location>
</feature>
<name>A0ABR2U718_9ROSI</name>
<comment type="caution">
    <text evidence="2">The sequence shown here is derived from an EMBL/GenBank/DDBJ whole genome shotgun (WGS) entry which is preliminary data.</text>
</comment>
<reference evidence="2 3" key="1">
    <citation type="journal article" date="2024" name="G3 (Bethesda)">
        <title>Genome assembly of Hibiscus sabdariffa L. provides insights into metabolisms of medicinal natural products.</title>
        <authorList>
            <person name="Kim T."/>
        </authorList>
    </citation>
    <scope>NUCLEOTIDE SEQUENCE [LARGE SCALE GENOMIC DNA]</scope>
    <source>
        <strain evidence="2">TK-2024</strain>
        <tissue evidence="2">Old leaves</tissue>
    </source>
</reference>
<evidence type="ECO:0000313" key="3">
    <source>
        <dbReference type="Proteomes" id="UP001396334"/>
    </source>
</evidence>
<keyword evidence="3" id="KW-1185">Reference proteome</keyword>
<dbReference type="Proteomes" id="UP001396334">
    <property type="component" value="Unassembled WGS sequence"/>
</dbReference>